<reference evidence="3" key="1">
    <citation type="submission" date="2021-05" db="EMBL/GenBank/DDBJ databases">
        <title>The genome of the haptophyte Pavlova lutheri (Diacronema luteri, Pavlovales) - a model for lipid biosynthesis in eukaryotic algae.</title>
        <authorList>
            <person name="Hulatt C.J."/>
            <person name="Posewitz M.C."/>
        </authorList>
    </citation>
    <scope>NUCLEOTIDE SEQUENCE</scope>
    <source>
        <strain evidence="3">NIVA-4/92</strain>
    </source>
</reference>
<sequence>MGDALPRQLSGASVHQGPHGVPPVVDDEREGASAGAVRLTRRVARASIEVRAQRAAQIRRSSQTSSTLEESAIAQLADEASIVESLARARAEGARLQLFVQLPLTVVGFACAILGCALTFTVPRGAEHSVILLSAGIVLLLSAGLPISLGLLYTLTLGYLVICVGALVTALWNASVTFAAYRVDASAAARTCAPTAAFDVPLPCRMLLAIGALQLVLAFLVSFFAMRVSLLLCRRLPPRALLDRLWIDTGRWYMLNAAVRLCMFAILASVAAQRPQLAGARAPAKWLLLGQAIWLGAVGLLSRRPGVRIFVHTWLASRGAAVSTAAGVAAIIGHKDAPAVLSAARRAFRSVAIEDLRRADLHANTPSPETYARSLPAELGQVDAFISHSWSDPADAKWEAMLAWRDRFVTVHGRPPRCWFDRACIDQSSIADALGFLPVHLAGCNSMLVLSGGTYLSRLWCISEIFVFIAMGGSAEQIELVPVGLHAADETHYAAFDVRNAACHVREDYERLLAIVESTHGGPDGFNERVRDVLGAAFAARAIETAASRDDSFRAPSPWLRDAIARRNPTPPMGARRLGGTCGVTKEDNRALESGAVLTRDVQCAHDWPPARPRAVDGGRGDARCAADRRSRSCSGSGVGGSAGVGMGAGGAGACARLGPSTVPSPSPAPVGTPAPMDVRIQRASVLSELPASADDAAPLRDRPPSPFHRAAALDGSFDLSNPLAPLRQAYSWLRHGAGSRAPSAPSLWGAHSTASHLVPTSKSAPTFTRASSFHLRPPAESTAVQVTARVLRHSRSLGPAAIVPFQPQQGGQAGLPGLPPTSAPILC</sequence>
<evidence type="ECO:0000313" key="4">
    <source>
        <dbReference type="Proteomes" id="UP000751190"/>
    </source>
</evidence>
<evidence type="ECO:0000313" key="3">
    <source>
        <dbReference type="EMBL" id="KAG8471117.1"/>
    </source>
</evidence>
<feature type="region of interest" description="Disordered" evidence="1">
    <location>
        <begin position="1"/>
        <end position="32"/>
    </location>
</feature>
<keyword evidence="2" id="KW-0472">Membrane</keyword>
<name>A0A8J5XYG1_DIALT</name>
<gene>
    <name evidence="3" type="ORF">KFE25_009538</name>
</gene>
<feature type="transmembrane region" description="Helical" evidence="2">
    <location>
        <begin position="253"/>
        <end position="272"/>
    </location>
</feature>
<dbReference type="Proteomes" id="UP000751190">
    <property type="component" value="Unassembled WGS sequence"/>
</dbReference>
<feature type="region of interest" description="Disordered" evidence="1">
    <location>
        <begin position="809"/>
        <end position="828"/>
    </location>
</feature>
<comment type="caution">
    <text evidence="3">The sequence shown here is derived from an EMBL/GenBank/DDBJ whole genome shotgun (WGS) entry which is preliminary data.</text>
</comment>
<keyword evidence="2" id="KW-0812">Transmembrane</keyword>
<dbReference type="EMBL" id="JAGTXO010000001">
    <property type="protein sequence ID" value="KAG8471117.1"/>
    <property type="molecule type" value="Genomic_DNA"/>
</dbReference>
<protein>
    <recommendedName>
        <fullName evidence="5">TIR domain-containing protein</fullName>
    </recommendedName>
</protein>
<feature type="transmembrane region" description="Helical" evidence="2">
    <location>
        <begin position="159"/>
        <end position="181"/>
    </location>
</feature>
<organism evidence="3 4">
    <name type="scientific">Diacronema lutheri</name>
    <name type="common">Unicellular marine alga</name>
    <name type="synonym">Monochrysis lutheri</name>
    <dbReference type="NCBI Taxonomy" id="2081491"/>
    <lineage>
        <taxon>Eukaryota</taxon>
        <taxon>Haptista</taxon>
        <taxon>Haptophyta</taxon>
        <taxon>Pavlovophyceae</taxon>
        <taxon>Pavlovales</taxon>
        <taxon>Pavlovaceae</taxon>
        <taxon>Diacronema</taxon>
    </lineage>
</organism>
<dbReference type="AlphaFoldDB" id="A0A8J5XYG1"/>
<accession>A0A8J5XYG1</accession>
<proteinExistence type="predicted"/>
<evidence type="ECO:0000256" key="1">
    <source>
        <dbReference type="SAM" id="MobiDB-lite"/>
    </source>
</evidence>
<feature type="compositionally biased region" description="Low complexity" evidence="1">
    <location>
        <begin position="14"/>
        <end position="24"/>
    </location>
</feature>
<evidence type="ECO:0008006" key="5">
    <source>
        <dbReference type="Google" id="ProtNLM"/>
    </source>
</evidence>
<feature type="transmembrane region" description="Helical" evidence="2">
    <location>
        <begin position="128"/>
        <end position="152"/>
    </location>
</feature>
<feature type="compositionally biased region" description="Pro residues" evidence="1">
    <location>
        <begin position="818"/>
        <end position="828"/>
    </location>
</feature>
<feature type="transmembrane region" description="Helical" evidence="2">
    <location>
        <begin position="206"/>
        <end position="232"/>
    </location>
</feature>
<keyword evidence="4" id="KW-1185">Reference proteome</keyword>
<keyword evidence="2" id="KW-1133">Transmembrane helix</keyword>
<feature type="transmembrane region" description="Helical" evidence="2">
    <location>
        <begin position="98"/>
        <end position="122"/>
    </location>
</feature>
<evidence type="ECO:0000256" key="2">
    <source>
        <dbReference type="SAM" id="Phobius"/>
    </source>
</evidence>